<evidence type="ECO:0000259" key="10">
    <source>
        <dbReference type="PROSITE" id="PS50109"/>
    </source>
</evidence>
<evidence type="ECO:0000256" key="8">
    <source>
        <dbReference type="SAM" id="Coils"/>
    </source>
</evidence>
<dbReference type="SUPFAM" id="SSF55874">
    <property type="entry name" value="ATPase domain of HSP90 chaperone/DNA topoisomerase II/histidine kinase"/>
    <property type="match status" value="1"/>
</dbReference>
<dbReference type="Gene3D" id="3.30.450.20">
    <property type="entry name" value="PAS domain"/>
    <property type="match status" value="1"/>
</dbReference>
<dbReference type="EC" id="2.7.13.3" evidence="2"/>
<dbReference type="RefSeq" id="WP_422863365.1">
    <property type="nucleotide sequence ID" value="NZ_JAMSKV010000003.1"/>
</dbReference>
<keyword evidence="4" id="KW-0808">Transferase</keyword>
<dbReference type="Pfam" id="PF07568">
    <property type="entry name" value="HisKA_2"/>
    <property type="match status" value="1"/>
</dbReference>
<comment type="caution">
    <text evidence="11">The sequence shown here is derived from an EMBL/GenBank/DDBJ whole genome shotgun (WGS) entry which is preliminary data.</text>
</comment>
<comment type="catalytic activity">
    <reaction evidence="1">
        <text>ATP + protein L-histidine = ADP + protein N-phospho-L-histidine.</text>
        <dbReference type="EC" id="2.7.13.3"/>
    </reaction>
</comment>
<dbReference type="InterPro" id="IPR036890">
    <property type="entry name" value="HATPase_C_sf"/>
</dbReference>
<keyword evidence="9" id="KW-0812">Transmembrane</keyword>
<proteinExistence type="predicted"/>
<feature type="transmembrane region" description="Helical" evidence="9">
    <location>
        <begin position="239"/>
        <end position="261"/>
    </location>
</feature>
<evidence type="ECO:0000256" key="1">
    <source>
        <dbReference type="ARBA" id="ARBA00000085"/>
    </source>
</evidence>
<evidence type="ECO:0000313" key="11">
    <source>
        <dbReference type="EMBL" id="MCQ8277905.1"/>
    </source>
</evidence>
<organism evidence="11 12">
    <name type="scientific">Endosaccharibacter trunci</name>
    <dbReference type="NCBI Taxonomy" id="2812733"/>
    <lineage>
        <taxon>Bacteria</taxon>
        <taxon>Pseudomonadati</taxon>
        <taxon>Pseudomonadota</taxon>
        <taxon>Alphaproteobacteria</taxon>
        <taxon>Acetobacterales</taxon>
        <taxon>Acetobacteraceae</taxon>
        <taxon>Endosaccharibacter</taxon>
    </lineage>
</organism>
<sequence>MIILLAVVPVGVIGALMAYHTYVATVDASSSRADVVAQTLRAQFDQRISDARHMLHELVRQPQMQQPESCNALLAQTLNLQTAALRDIVLLDAAHRPICASGPLVPARAAGEPDMQPFPDGIGTDQRPMLRLSVPATFGGQPASLSADLSLGFTRSELADAQLWHPSSGGGETDAWLLMPRGQPVPICADCGWSSASHARTAVDRAKEGRSIQHNVVGDLDLLVVTQPNRAEDRALAVFLWRVVAIAALLIAGLVVVMVGASRLIVVPLRTVTRSVATWREAGAYVPVQSRATPTELRQLSRAFADATRSVAAHEERLRKAEIKQELLIKEIHHRVKNNLQIIASLLNLQANRIRQPEARAEFASARDRVRALATLHRHLYSEGELHTLNMKSFLEELCGQLFQAIGETEGRRIRLEIEAPEIVMSTDQAVPLALVVTEAVSNAIKYAFPGGRSGFVSVKLAETAPGVATLVIRDNGVGIPAGRAETETGIRDGLGIQLIRGFARQLGATLEVVEGGPDQDGRSGGTCYTLTVPLQPEADPAESEAAAG</sequence>
<dbReference type="SMART" id="SM00387">
    <property type="entry name" value="HATPase_c"/>
    <property type="match status" value="1"/>
</dbReference>
<keyword evidence="6 11" id="KW-0418">Kinase</keyword>
<dbReference type="PANTHER" id="PTHR41523:SF8">
    <property type="entry name" value="ETHYLENE RESPONSE SENSOR PROTEIN"/>
    <property type="match status" value="1"/>
</dbReference>
<dbReference type="InterPro" id="IPR011495">
    <property type="entry name" value="Sig_transdc_His_kin_sub2_dim/P"/>
</dbReference>
<evidence type="ECO:0000256" key="2">
    <source>
        <dbReference type="ARBA" id="ARBA00012438"/>
    </source>
</evidence>
<dbReference type="PANTHER" id="PTHR41523">
    <property type="entry name" value="TWO-COMPONENT SYSTEM SENSOR PROTEIN"/>
    <property type="match status" value="1"/>
</dbReference>
<dbReference type="InterPro" id="IPR003594">
    <property type="entry name" value="HATPase_dom"/>
</dbReference>
<feature type="domain" description="Histidine kinase" evidence="10">
    <location>
        <begin position="331"/>
        <end position="537"/>
    </location>
</feature>
<evidence type="ECO:0000256" key="4">
    <source>
        <dbReference type="ARBA" id="ARBA00022679"/>
    </source>
</evidence>
<feature type="coiled-coil region" evidence="8">
    <location>
        <begin position="297"/>
        <end position="331"/>
    </location>
</feature>
<dbReference type="Proteomes" id="UP001524587">
    <property type="component" value="Unassembled WGS sequence"/>
</dbReference>
<accession>A0ABT1W670</accession>
<name>A0ABT1W670_9PROT</name>
<dbReference type="Pfam" id="PF02518">
    <property type="entry name" value="HATPase_c"/>
    <property type="match status" value="1"/>
</dbReference>
<evidence type="ECO:0000256" key="3">
    <source>
        <dbReference type="ARBA" id="ARBA00022553"/>
    </source>
</evidence>
<dbReference type="Gene3D" id="3.30.565.10">
    <property type="entry name" value="Histidine kinase-like ATPase, C-terminal domain"/>
    <property type="match status" value="1"/>
</dbReference>
<keyword evidence="8" id="KW-0175">Coiled coil</keyword>
<reference evidence="11 12" key="1">
    <citation type="submission" date="2022-06" db="EMBL/GenBank/DDBJ databases">
        <title>Endosaccharibacter gen. nov., sp. nov., endophytic bacteria isolated from sugarcane.</title>
        <authorList>
            <person name="Pitiwittayakul N."/>
            <person name="Yukphan P."/>
            <person name="Charoenyingcharoen P."/>
            <person name="Tanasupawat S."/>
        </authorList>
    </citation>
    <scope>NUCLEOTIDE SEQUENCE [LARGE SCALE GENOMIC DNA]</scope>
    <source>
        <strain evidence="11 12">KSS8</strain>
    </source>
</reference>
<protein>
    <recommendedName>
        <fullName evidence="2">histidine kinase</fullName>
        <ecNumber evidence="2">2.7.13.3</ecNumber>
    </recommendedName>
</protein>
<keyword evidence="9" id="KW-1133">Transmembrane helix</keyword>
<gene>
    <name evidence="11" type="ORF">NFI95_05530</name>
</gene>
<dbReference type="GO" id="GO:0016301">
    <property type="term" value="F:kinase activity"/>
    <property type="evidence" value="ECO:0007669"/>
    <property type="project" value="UniProtKB-KW"/>
</dbReference>
<evidence type="ECO:0000256" key="5">
    <source>
        <dbReference type="ARBA" id="ARBA00022741"/>
    </source>
</evidence>
<evidence type="ECO:0000256" key="7">
    <source>
        <dbReference type="ARBA" id="ARBA00022840"/>
    </source>
</evidence>
<evidence type="ECO:0000256" key="6">
    <source>
        <dbReference type="ARBA" id="ARBA00022777"/>
    </source>
</evidence>
<dbReference type="PROSITE" id="PS50109">
    <property type="entry name" value="HIS_KIN"/>
    <property type="match status" value="1"/>
</dbReference>
<dbReference type="EMBL" id="JAMSKV010000003">
    <property type="protein sequence ID" value="MCQ8277905.1"/>
    <property type="molecule type" value="Genomic_DNA"/>
</dbReference>
<evidence type="ECO:0000313" key="12">
    <source>
        <dbReference type="Proteomes" id="UP001524587"/>
    </source>
</evidence>
<keyword evidence="12" id="KW-1185">Reference proteome</keyword>
<keyword evidence="9" id="KW-0472">Membrane</keyword>
<keyword evidence="5" id="KW-0547">Nucleotide-binding</keyword>
<evidence type="ECO:0000256" key="9">
    <source>
        <dbReference type="SAM" id="Phobius"/>
    </source>
</evidence>
<keyword evidence="3" id="KW-0597">Phosphoprotein</keyword>
<keyword evidence="7" id="KW-0067">ATP-binding</keyword>
<dbReference type="InterPro" id="IPR005467">
    <property type="entry name" value="His_kinase_dom"/>
</dbReference>